<dbReference type="InterPro" id="IPR001937">
    <property type="entry name" value="GalP_UDPtransf1"/>
</dbReference>
<evidence type="ECO:0000256" key="2">
    <source>
        <dbReference type="PIRSR" id="PIRSR000808-3"/>
    </source>
</evidence>
<reference evidence="4" key="1">
    <citation type="submission" date="2020-08" db="EMBL/GenBank/DDBJ databases">
        <title>Genome public.</title>
        <authorList>
            <person name="Liu C."/>
            <person name="Sun Q."/>
        </authorList>
    </citation>
    <scope>NUCLEOTIDE SEQUENCE</scope>
    <source>
        <strain evidence="4">NSJ-12</strain>
    </source>
</reference>
<dbReference type="InterPro" id="IPR053177">
    <property type="entry name" value="ADP-glucose_phosphorylase"/>
</dbReference>
<feature type="domain" description="DUF4931" evidence="3">
    <location>
        <begin position="19"/>
        <end position="146"/>
    </location>
</feature>
<dbReference type="PANTHER" id="PTHR42763">
    <property type="entry name" value="ADP-GLUCOSE PHOSPHORYLASE"/>
    <property type="match status" value="1"/>
</dbReference>
<evidence type="ECO:0000259" key="3">
    <source>
        <dbReference type="Pfam" id="PF16285"/>
    </source>
</evidence>
<dbReference type="InterPro" id="IPR036265">
    <property type="entry name" value="HIT-like_sf"/>
</dbReference>
<dbReference type="PANTHER" id="PTHR42763:SF2">
    <property type="entry name" value="ADP-GLUCOSE PHOSPHORYLASE"/>
    <property type="match status" value="1"/>
</dbReference>
<accession>A0A926EGT0</accession>
<evidence type="ECO:0000313" key="5">
    <source>
        <dbReference type="Proteomes" id="UP000655830"/>
    </source>
</evidence>
<dbReference type="Gene3D" id="3.30.428.10">
    <property type="entry name" value="HIT-like"/>
    <property type="match status" value="2"/>
</dbReference>
<dbReference type="EMBL" id="JACRSY010000009">
    <property type="protein sequence ID" value="MBC8579331.1"/>
    <property type="molecule type" value="Genomic_DNA"/>
</dbReference>
<feature type="active site" description="Tele-UMP-histidine intermediate" evidence="1">
    <location>
        <position position="138"/>
    </location>
</feature>
<evidence type="ECO:0000313" key="4">
    <source>
        <dbReference type="EMBL" id="MBC8579331.1"/>
    </source>
</evidence>
<keyword evidence="5" id="KW-1185">Reference proteome</keyword>
<dbReference type="AlphaFoldDB" id="A0A926EGT0"/>
<dbReference type="InterPro" id="IPR046322">
    <property type="entry name" value="DUF4931"/>
</dbReference>
<dbReference type="GO" id="GO:0008270">
    <property type="term" value="F:zinc ion binding"/>
    <property type="evidence" value="ECO:0007669"/>
    <property type="project" value="InterPro"/>
</dbReference>
<comment type="cofactor">
    <cofactor evidence="2">
        <name>Zn(2+)</name>
        <dbReference type="ChEBI" id="CHEBI:29105"/>
    </cofactor>
    <text evidence="2">Binds 1 zinc ion per subunit.</text>
</comment>
<feature type="binding site" evidence="2">
    <location>
        <position position="34"/>
    </location>
    <ligand>
        <name>Zn(2+)</name>
        <dbReference type="ChEBI" id="CHEBI:29105"/>
    </ligand>
</feature>
<protein>
    <submittedName>
        <fullName evidence="4">DUF4931 domain-containing protein</fullName>
    </submittedName>
</protein>
<name>A0A926EGT0_9FIRM</name>
<gene>
    <name evidence="4" type="ORF">H8718_07305</name>
</gene>
<feature type="binding site" evidence="2">
    <location>
        <position position="31"/>
    </location>
    <ligand>
        <name>Zn(2+)</name>
        <dbReference type="ChEBI" id="CHEBI:29105"/>
    </ligand>
</feature>
<dbReference type="Pfam" id="PF16285">
    <property type="entry name" value="DUF4931_N"/>
    <property type="match status" value="1"/>
</dbReference>
<keyword evidence="2" id="KW-0862">Zinc</keyword>
<dbReference type="RefSeq" id="WP_249332435.1">
    <property type="nucleotide sequence ID" value="NZ_JACRSY010000009.1"/>
</dbReference>
<feature type="binding site" evidence="2">
    <location>
        <position position="136"/>
    </location>
    <ligand>
        <name>Zn(2+)</name>
        <dbReference type="ChEBI" id="CHEBI:29105"/>
    </ligand>
</feature>
<dbReference type="GO" id="GO:0006012">
    <property type="term" value="P:galactose metabolic process"/>
    <property type="evidence" value="ECO:0007669"/>
    <property type="project" value="InterPro"/>
</dbReference>
<dbReference type="PIRSF" id="PIRSF000808">
    <property type="entry name" value="GalT"/>
    <property type="match status" value="1"/>
</dbReference>
<sequence>MLYENEALGISTIIAENRQKRPNKVKGESMCPFCKQNESAIEQVVMETFTSDEDHIRIVNNKYPVCHKRGDLYGIHDVVIETLYHDKKPHSFSKSHWYDLIKLIQLRWLEISQDERIQFIQVFKNEGEKAGASIMHSHWQIIALEETPLTMKRHYESVGEQYEKEGCWLCKQQDSSWLDIIKTSKWRLTVPEGARAPYESWIVPNIHFANLGQITDDALKELALLLSDTLKLYERMLPEVSYNICVMSGKPKGDQSYHFYISLLPRTGNFAGFELATGCYINILSPKGLVDKMKELVEEIK</sequence>
<feature type="binding site" evidence="2">
    <location>
        <position position="85"/>
    </location>
    <ligand>
        <name>Zn(2+)</name>
        <dbReference type="ChEBI" id="CHEBI:29105"/>
    </ligand>
</feature>
<proteinExistence type="predicted"/>
<comment type="caution">
    <text evidence="4">The sequence shown here is derived from an EMBL/GenBank/DDBJ whole genome shotgun (WGS) entry which is preliminary data.</text>
</comment>
<keyword evidence="2" id="KW-0479">Metal-binding</keyword>
<dbReference type="SUPFAM" id="SSF54197">
    <property type="entry name" value="HIT-like"/>
    <property type="match status" value="2"/>
</dbReference>
<organism evidence="4 5">
    <name type="scientific">Zhenhengia yiwuensis</name>
    <dbReference type="NCBI Taxonomy" id="2763666"/>
    <lineage>
        <taxon>Bacteria</taxon>
        <taxon>Bacillati</taxon>
        <taxon>Bacillota</taxon>
        <taxon>Clostridia</taxon>
        <taxon>Lachnospirales</taxon>
        <taxon>Lachnospiraceae</taxon>
        <taxon>Zhenhengia</taxon>
    </lineage>
</organism>
<dbReference type="Proteomes" id="UP000655830">
    <property type="component" value="Unassembled WGS sequence"/>
</dbReference>
<evidence type="ECO:0000256" key="1">
    <source>
        <dbReference type="PIRSR" id="PIRSR000808-1"/>
    </source>
</evidence>
<dbReference type="GO" id="GO:0008108">
    <property type="term" value="F:UDP-glucose:hexose-1-phosphate uridylyltransferase activity"/>
    <property type="evidence" value="ECO:0007669"/>
    <property type="project" value="InterPro"/>
</dbReference>